<accession>A0ABT2JV00</accession>
<sequence>MRQPEPPDGAEWLADWLEYAVPLRIRDLEHRIATEHLTQEWLIGVARRGGASLGTYGDVMQYSDRRPRNGRQRNTVIRCTDDLVDGVAAAVILAGPEGTTVFGQQFRPSPAAETTPPG</sequence>
<keyword evidence="2" id="KW-1185">Reference proteome</keyword>
<comment type="caution">
    <text evidence="1">The sequence shown here is derived from an EMBL/GenBank/DDBJ whole genome shotgun (WGS) entry which is preliminary data.</text>
</comment>
<evidence type="ECO:0000313" key="2">
    <source>
        <dbReference type="Proteomes" id="UP001156389"/>
    </source>
</evidence>
<name>A0ABT2JV00_9ACTN</name>
<dbReference type="EMBL" id="JAJAGO010000006">
    <property type="protein sequence ID" value="MCT2591114.1"/>
    <property type="molecule type" value="Genomic_DNA"/>
</dbReference>
<proteinExistence type="predicted"/>
<organism evidence="1 2">
    <name type="scientific">Streptomyces gossypii</name>
    <dbReference type="NCBI Taxonomy" id="2883101"/>
    <lineage>
        <taxon>Bacteria</taxon>
        <taxon>Bacillati</taxon>
        <taxon>Actinomycetota</taxon>
        <taxon>Actinomycetes</taxon>
        <taxon>Kitasatosporales</taxon>
        <taxon>Streptomycetaceae</taxon>
        <taxon>Streptomyces</taxon>
    </lineage>
</organism>
<dbReference type="RefSeq" id="WP_260218439.1">
    <property type="nucleotide sequence ID" value="NZ_JAJAGO010000006.1"/>
</dbReference>
<evidence type="ECO:0000313" key="1">
    <source>
        <dbReference type="EMBL" id="MCT2591114.1"/>
    </source>
</evidence>
<protein>
    <submittedName>
        <fullName evidence="1">Uncharacterized protein</fullName>
    </submittedName>
</protein>
<dbReference type="Proteomes" id="UP001156389">
    <property type="component" value="Unassembled WGS sequence"/>
</dbReference>
<gene>
    <name evidence="1" type="ORF">LHJ74_14550</name>
</gene>
<reference evidence="1 2" key="1">
    <citation type="submission" date="2021-10" db="EMBL/GenBank/DDBJ databases">
        <title>Streptomyces gossypii sp. nov., isolated from soil collected from cotton field.</title>
        <authorList>
            <person name="Ge X."/>
            <person name="Chen X."/>
            <person name="Liu W."/>
        </authorList>
    </citation>
    <scope>NUCLEOTIDE SEQUENCE [LARGE SCALE GENOMIC DNA]</scope>
    <source>
        <strain evidence="1 2">N2-109</strain>
    </source>
</reference>